<dbReference type="InterPro" id="IPR036282">
    <property type="entry name" value="Glutathione-S-Trfase_C_sf"/>
</dbReference>
<dbReference type="GO" id="GO:0005829">
    <property type="term" value="C:cytosol"/>
    <property type="evidence" value="ECO:0007669"/>
    <property type="project" value="InterPro"/>
</dbReference>
<dbReference type="OrthoDB" id="5291571at2"/>
<dbReference type="NCBIfam" id="NF007702">
    <property type="entry name" value="PRK10387.1"/>
    <property type="match status" value="1"/>
</dbReference>
<reference evidence="3 4" key="1">
    <citation type="submission" date="2019-09" db="EMBL/GenBank/DDBJ databases">
        <title>Genome sequencing of strain KACC 21233.</title>
        <authorList>
            <person name="Heo J."/>
            <person name="Kim S.-J."/>
            <person name="Kim J.-S."/>
            <person name="Hong S.-B."/>
            <person name="Kwon S.-W."/>
        </authorList>
    </citation>
    <scope>NUCLEOTIDE SEQUENCE [LARGE SCALE GENOMIC DNA]</scope>
    <source>
        <strain evidence="3 4">KACC 21233</strain>
    </source>
</reference>
<dbReference type="InterPro" id="IPR004045">
    <property type="entry name" value="Glutathione_S-Trfase_N"/>
</dbReference>
<evidence type="ECO:0000313" key="3">
    <source>
        <dbReference type="EMBL" id="QEO18533.1"/>
    </source>
</evidence>
<dbReference type="InterPro" id="IPR011901">
    <property type="entry name" value="Grx2"/>
</dbReference>
<gene>
    <name evidence="3" type="primary">grxB</name>
    <name evidence="3" type="ORF">FLP30_03590</name>
</gene>
<dbReference type="CDD" id="cd03037">
    <property type="entry name" value="GST_N_GRX2"/>
    <property type="match status" value="1"/>
</dbReference>
<dbReference type="Proteomes" id="UP000324536">
    <property type="component" value="Chromosome"/>
</dbReference>
<dbReference type="NCBIfam" id="TIGR02182">
    <property type="entry name" value="GRXB"/>
    <property type="match status" value="1"/>
</dbReference>
<dbReference type="PROSITE" id="PS51354">
    <property type="entry name" value="GLUTAREDOXIN_2"/>
    <property type="match status" value="1"/>
</dbReference>
<feature type="domain" description="Glutaredoxin 2 C-terminal" evidence="1">
    <location>
        <begin position="84"/>
        <end position="213"/>
    </location>
</feature>
<dbReference type="KEGG" id="acek:FLP30_03590"/>
<keyword evidence="4" id="KW-1185">Reference proteome</keyword>
<dbReference type="InterPro" id="IPR036249">
    <property type="entry name" value="Thioredoxin-like_sf"/>
</dbReference>
<dbReference type="Gene3D" id="1.20.1050.10">
    <property type="match status" value="1"/>
</dbReference>
<dbReference type="PROSITE" id="PS00195">
    <property type="entry name" value="GLUTAREDOXIN_1"/>
    <property type="match status" value="1"/>
</dbReference>
<proteinExistence type="predicted"/>
<evidence type="ECO:0000313" key="4">
    <source>
        <dbReference type="Proteomes" id="UP000324536"/>
    </source>
</evidence>
<dbReference type="InterPro" id="IPR007494">
    <property type="entry name" value="Glutaredoxin2_C"/>
</dbReference>
<dbReference type="RefSeq" id="WP_149280193.1">
    <property type="nucleotide sequence ID" value="NZ_CP043506.1"/>
</dbReference>
<protein>
    <submittedName>
        <fullName evidence="3">Glutaredoxin 2</fullName>
    </submittedName>
</protein>
<sequence length="214" mass="23823">MPTLYVYEHCPFCIKARMIFGLKNIPFHLVTLLNDDVDTPTAMVGRKMVPIFERDGQYMPESLDIVARIDADGTPVLTGARRPEVAQWLSRTGSALYRQFLPRAAVAPFPEFATTSARAYFLTNKENPDLPFSAILKDRKTALDSLNPLLAELDALIQAPDAVNGTLSYDDIDLFAQLHSFSIVRGLTYTGKVETYRQTLSKRTGIPLLDAIAI</sequence>
<dbReference type="SUPFAM" id="SSF52833">
    <property type="entry name" value="Thioredoxin-like"/>
    <property type="match status" value="1"/>
</dbReference>
<name>A0A5C1YRW6_9PROT</name>
<dbReference type="SUPFAM" id="SSF47616">
    <property type="entry name" value="GST C-terminal domain-like"/>
    <property type="match status" value="1"/>
</dbReference>
<accession>A0A5C1YRW6</accession>
<dbReference type="CDD" id="cd03199">
    <property type="entry name" value="GST_C_GRX2"/>
    <property type="match status" value="1"/>
</dbReference>
<dbReference type="AlphaFoldDB" id="A0A5C1YRW6"/>
<organism evidence="3 4">
    <name type="scientific">Acetobacter vaccinii</name>
    <dbReference type="NCBI Taxonomy" id="2592655"/>
    <lineage>
        <taxon>Bacteria</taxon>
        <taxon>Pseudomonadati</taxon>
        <taxon>Pseudomonadota</taxon>
        <taxon>Alphaproteobacteria</taxon>
        <taxon>Acetobacterales</taxon>
        <taxon>Acetobacteraceae</taxon>
        <taxon>Acetobacter</taxon>
    </lineage>
</organism>
<dbReference type="Pfam" id="PF04399">
    <property type="entry name" value="Glutaredoxin2_C"/>
    <property type="match status" value="1"/>
</dbReference>
<dbReference type="InterPro" id="IPR011767">
    <property type="entry name" value="GLR_AS"/>
</dbReference>
<evidence type="ECO:0000259" key="1">
    <source>
        <dbReference type="Pfam" id="PF04399"/>
    </source>
</evidence>
<dbReference type="EMBL" id="CP043506">
    <property type="protein sequence ID" value="QEO18533.1"/>
    <property type="molecule type" value="Genomic_DNA"/>
</dbReference>
<evidence type="ECO:0000259" key="2">
    <source>
        <dbReference type="Pfam" id="PF13417"/>
    </source>
</evidence>
<feature type="domain" description="GST N-terminal" evidence="2">
    <location>
        <begin position="4"/>
        <end position="71"/>
    </location>
</feature>
<dbReference type="Pfam" id="PF13417">
    <property type="entry name" value="GST_N_3"/>
    <property type="match status" value="1"/>
</dbReference>
<dbReference type="Gene3D" id="3.40.30.10">
    <property type="entry name" value="Glutaredoxin"/>
    <property type="match status" value="1"/>
</dbReference>